<dbReference type="GO" id="GO:0048038">
    <property type="term" value="F:quinone binding"/>
    <property type="evidence" value="ECO:0007669"/>
    <property type="project" value="TreeGrafter"/>
</dbReference>
<dbReference type="PANTHER" id="PTHR42760:SF127">
    <property type="entry name" value="3-KETOACYL-ACYL CARRIER PROTEIN REDUCTASE-RELATED"/>
    <property type="match status" value="1"/>
</dbReference>
<keyword evidence="2" id="KW-0521">NADP</keyword>
<organism evidence="5 6">
    <name type="scientific">Elsinoe ampelina</name>
    <dbReference type="NCBI Taxonomy" id="302913"/>
    <lineage>
        <taxon>Eukaryota</taxon>
        <taxon>Fungi</taxon>
        <taxon>Dikarya</taxon>
        <taxon>Ascomycota</taxon>
        <taxon>Pezizomycotina</taxon>
        <taxon>Dothideomycetes</taxon>
        <taxon>Dothideomycetidae</taxon>
        <taxon>Myriangiales</taxon>
        <taxon>Elsinoaceae</taxon>
        <taxon>Elsinoe</taxon>
    </lineage>
</organism>
<dbReference type="PRINTS" id="PR00081">
    <property type="entry name" value="GDHRDH"/>
</dbReference>
<dbReference type="InterPro" id="IPR020904">
    <property type="entry name" value="Sc_DH/Rdtase_CS"/>
</dbReference>
<dbReference type="GO" id="GO:0016616">
    <property type="term" value="F:oxidoreductase activity, acting on the CH-OH group of donors, NAD or NADP as acceptor"/>
    <property type="evidence" value="ECO:0007669"/>
    <property type="project" value="TreeGrafter"/>
</dbReference>
<dbReference type="FunFam" id="3.40.50.720:FF:000173">
    <property type="entry name" value="3-oxoacyl-[acyl-carrier protein] reductase"/>
    <property type="match status" value="1"/>
</dbReference>
<evidence type="ECO:0000256" key="2">
    <source>
        <dbReference type="ARBA" id="ARBA00022857"/>
    </source>
</evidence>
<proteinExistence type="inferred from homology"/>
<sequence>MTSRSVDNNIKGRLALITGASGGIGSAIARNLHEAGCSLALTYSTNPDSVNKLIQELTPSSTAKQLISSHRVSMSSDPDLESLLPAIHTHHSRHPDILIANAGSAAYLPSLLDIPMSTFDETIRINLRAPFYLTRLCAEHMISQKWGRIVYISSIAAYGGGINGAHYAASKGGMQGMMRNLATRLAGDGVTVNDVSPAMIGGTGMIPDEERVRGTPGDVKGIPVGRLGSTGEVAGVVRMLCETGYMTGQSVLISGGLK</sequence>
<dbReference type="SUPFAM" id="SSF51735">
    <property type="entry name" value="NAD(P)-binding Rossmann-fold domains"/>
    <property type="match status" value="1"/>
</dbReference>
<name>A0A6A6GAN9_9PEZI</name>
<evidence type="ECO:0000313" key="5">
    <source>
        <dbReference type="EMBL" id="KAF2222668.1"/>
    </source>
</evidence>
<dbReference type="Pfam" id="PF00106">
    <property type="entry name" value="adh_short"/>
    <property type="match status" value="1"/>
</dbReference>
<dbReference type="GO" id="GO:0006633">
    <property type="term" value="P:fatty acid biosynthetic process"/>
    <property type="evidence" value="ECO:0007669"/>
    <property type="project" value="TreeGrafter"/>
</dbReference>
<evidence type="ECO:0000256" key="3">
    <source>
        <dbReference type="ARBA" id="ARBA00023002"/>
    </source>
</evidence>
<protein>
    <submittedName>
        <fullName evidence="5">3-oxoacyl-reductase</fullName>
    </submittedName>
</protein>
<dbReference type="InterPro" id="IPR002347">
    <property type="entry name" value="SDR_fam"/>
</dbReference>
<evidence type="ECO:0000256" key="1">
    <source>
        <dbReference type="ARBA" id="ARBA00006484"/>
    </source>
</evidence>
<dbReference type="Gene3D" id="3.40.50.720">
    <property type="entry name" value="NAD(P)-binding Rossmann-like Domain"/>
    <property type="match status" value="1"/>
</dbReference>
<reference evidence="6" key="1">
    <citation type="journal article" date="2020" name="Stud. Mycol.">
        <title>101 Dothideomycetes genomes: A test case for predicting lifestyles and emergence of pathogens.</title>
        <authorList>
            <person name="Haridas S."/>
            <person name="Albert R."/>
            <person name="Binder M."/>
            <person name="Bloem J."/>
            <person name="LaButti K."/>
            <person name="Salamov A."/>
            <person name="Andreopoulos B."/>
            <person name="Baker S."/>
            <person name="Barry K."/>
            <person name="Bills G."/>
            <person name="Bluhm B."/>
            <person name="Cannon C."/>
            <person name="Castanera R."/>
            <person name="Culley D."/>
            <person name="Daum C."/>
            <person name="Ezra D."/>
            <person name="Gonzalez J."/>
            <person name="Henrissat B."/>
            <person name="Kuo A."/>
            <person name="Liang C."/>
            <person name="Lipzen A."/>
            <person name="Lutzoni F."/>
            <person name="Magnuson J."/>
            <person name="Mondo S."/>
            <person name="Nolan M."/>
            <person name="Ohm R."/>
            <person name="Pangilinan J."/>
            <person name="Park H.-J."/>
            <person name="Ramirez L."/>
            <person name="Alfaro M."/>
            <person name="Sun H."/>
            <person name="Tritt A."/>
            <person name="Yoshinaga Y."/>
            <person name="Zwiers L.-H."/>
            <person name="Turgeon B."/>
            <person name="Goodwin S."/>
            <person name="Spatafora J."/>
            <person name="Crous P."/>
            <person name="Grigoriev I."/>
        </authorList>
    </citation>
    <scope>NUCLEOTIDE SEQUENCE [LARGE SCALE GENOMIC DNA]</scope>
    <source>
        <strain evidence="6">CECT 20119</strain>
    </source>
</reference>
<dbReference type="OrthoDB" id="417891at2759"/>
<dbReference type="PRINTS" id="PR00080">
    <property type="entry name" value="SDRFAMILY"/>
</dbReference>
<evidence type="ECO:0000256" key="4">
    <source>
        <dbReference type="RuleBase" id="RU000363"/>
    </source>
</evidence>
<dbReference type="PROSITE" id="PS00061">
    <property type="entry name" value="ADH_SHORT"/>
    <property type="match status" value="1"/>
</dbReference>
<keyword evidence="6" id="KW-1185">Reference proteome</keyword>
<dbReference type="EMBL" id="ML992508">
    <property type="protein sequence ID" value="KAF2222668.1"/>
    <property type="molecule type" value="Genomic_DNA"/>
</dbReference>
<evidence type="ECO:0000313" key="6">
    <source>
        <dbReference type="Proteomes" id="UP000799538"/>
    </source>
</evidence>
<dbReference type="InterPro" id="IPR036291">
    <property type="entry name" value="NAD(P)-bd_dom_sf"/>
</dbReference>
<gene>
    <name evidence="5" type="ORF">BDZ85DRAFT_274582</name>
</gene>
<dbReference type="PANTHER" id="PTHR42760">
    <property type="entry name" value="SHORT-CHAIN DEHYDROGENASES/REDUCTASES FAMILY MEMBER"/>
    <property type="match status" value="1"/>
</dbReference>
<dbReference type="CDD" id="cd05233">
    <property type="entry name" value="SDR_c"/>
    <property type="match status" value="1"/>
</dbReference>
<keyword evidence="3" id="KW-0560">Oxidoreductase</keyword>
<dbReference type="Proteomes" id="UP000799538">
    <property type="component" value="Unassembled WGS sequence"/>
</dbReference>
<dbReference type="AlphaFoldDB" id="A0A6A6GAN9"/>
<comment type="similarity">
    <text evidence="1 4">Belongs to the short-chain dehydrogenases/reductases (SDR) family.</text>
</comment>
<accession>A0A6A6GAN9</accession>